<organism evidence="1 2">
    <name type="scientific">Zunongwangia atlantica 22II14-10F7</name>
    <dbReference type="NCBI Taxonomy" id="1185767"/>
    <lineage>
        <taxon>Bacteria</taxon>
        <taxon>Pseudomonadati</taxon>
        <taxon>Bacteroidota</taxon>
        <taxon>Flavobacteriia</taxon>
        <taxon>Flavobacteriales</taxon>
        <taxon>Flavobacteriaceae</taxon>
        <taxon>Zunongwangia</taxon>
    </lineage>
</organism>
<gene>
    <name evidence="1" type="ORF">IIF7_18724</name>
</gene>
<reference evidence="1 2" key="1">
    <citation type="submission" date="2013-04" db="EMBL/GenBank/DDBJ databases">
        <title>Zunongwangia sp. 22II14-10F7 Genome Sequencing.</title>
        <authorList>
            <person name="Lai Q."/>
            <person name="Shao Z."/>
        </authorList>
    </citation>
    <scope>NUCLEOTIDE SEQUENCE [LARGE SCALE GENOMIC DNA]</scope>
    <source>
        <strain evidence="1 2">22II14-10F7</strain>
    </source>
</reference>
<proteinExistence type="predicted"/>
<name>A0A1Y1SZM9_9FLAO</name>
<dbReference type="EMBL" id="ARYN01000023">
    <property type="protein sequence ID" value="ORL43864.1"/>
    <property type="molecule type" value="Genomic_DNA"/>
</dbReference>
<dbReference type="Proteomes" id="UP000192746">
    <property type="component" value="Unassembled WGS sequence"/>
</dbReference>
<protein>
    <submittedName>
        <fullName evidence="1">Uncharacterized protein</fullName>
    </submittedName>
</protein>
<comment type="caution">
    <text evidence="1">The sequence shown here is derived from an EMBL/GenBank/DDBJ whole genome shotgun (WGS) entry which is preliminary data.</text>
</comment>
<keyword evidence="2" id="KW-1185">Reference proteome</keyword>
<dbReference type="AlphaFoldDB" id="A0A1Y1SZM9"/>
<sequence>MGLTNGEDKFEFSLVLKAGDILNISCFFIHLNFNFKKFESAFSIGRYCIKKGRIFFFGNL</sequence>
<evidence type="ECO:0000313" key="2">
    <source>
        <dbReference type="Proteomes" id="UP000192746"/>
    </source>
</evidence>
<evidence type="ECO:0000313" key="1">
    <source>
        <dbReference type="EMBL" id="ORL43864.1"/>
    </source>
</evidence>
<dbReference type="STRING" id="1185767.IIF7_18724"/>
<accession>A0A1Y1SZM9</accession>